<dbReference type="OrthoDB" id="4336821at2"/>
<accession>A0A437NYM6</accession>
<evidence type="ECO:0000313" key="2">
    <source>
        <dbReference type="EMBL" id="RVU15132.1"/>
    </source>
</evidence>
<protein>
    <submittedName>
        <fullName evidence="2">Uncharacterized protein</fullName>
    </submittedName>
</protein>
<proteinExistence type="predicted"/>
<name>A0A437NYM6_9ACTN</name>
<organism evidence="2 3">
    <name type="scientific">Streptomyces antnestii</name>
    <dbReference type="NCBI Taxonomy" id="2494256"/>
    <lineage>
        <taxon>Bacteria</taxon>
        <taxon>Bacillati</taxon>
        <taxon>Actinomycetota</taxon>
        <taxon>Actinomycetes</taxon>
        <taxon>Kitasatosporales</taxon>
        <taxon>Streptomycetaceae</taxon>
        <taxon>Streptomyces</taxon>
    </lineage>
</organism>
<keyword evidence="1" id="KW-0812">Transmembrane</keyword>
<keyword evidence="1" id="KW-1133">Transmembrane helix</keyword>
<keyword evidence="1" id="KW-0472">Membrane</keyword>
<sequence length="118" mass="12452">MRDTFSHPHPARRATVTLVAVLVLTAAVLAVLWLGVPDCWWPQTGKAFAAGHTTLPAPASAAPANDPCDLIVGPAKAYCLRSSHIPPTQGALCRAGALLVAPALLGFVILLNRRRRQS</sequence>
<dbReference type="AlphaFoldDB" id="A0A437NYM6"/>
<reference evidence="2 3" key="1">
    <citation type="submission" date="2019-01" db="EMBL/GenBank/DDBJ databases">
        <title>Genome sequences of Streptomyces and Rhizobium isolates collected from root and soil.</title>
        <authorList>
            <person name="Chhettri S."/>
            <person name="Sevigny J.L."/>
            <person name="Sen A."/>
            <person name="Ennis N."/>
            <person name="Tisa L."/>
        </authorList>
    </citation>
    <scope>NUCLEOTIDE SEQUENCE [LARGE SCALE GENOMIC DNA]</scope>
    <source>
        <strain evidence="2 3">San01</strain>
    </source>
</reference>
<evidence type="ECO:0000313" key="3">
    <source>
        <dbReference type="Proteomes" id="UP000283128"/>
    </source>
</evidence>
<feature type="transmembrane region" description="Helical" evidence="1">
    <location>
        <begin position="16"/>
        <end position="36"/>
    </location>
</feature>
<feature type="transmembrane region" description="Helical" evidence="1">
    <location>
        <begin position="91"/>
        <end position="111"/>
    </location>
</feature>
<dbReference type="RefSeq" id="WP_127833254.1">
    <property type="nucleotide sequence ID" value="NZ_RZYA01000035.1"/>
</dbReference>
<keyword evidence="3" id="KW-1185">Reference proteome</keyword>
<gene>
    <name evidence="2" type="ORF">EOT10_39830</name>
</gene>
<evidence type="ECO:0000256" key="1">
    <source>
        <dbReference type="SAM" id="Phobius"/>
    </source>
</evidence>
<dbReference type="Proteomes" id="UP000283128">
    <property type="component" value="Unassembled WGS sequence"/>
</dbReference>
<comment type="caution">
    <text evidence="2">The sequence shown here is derived from an EMBL/GenBank/DDBJ whole genome shotgun (WGS) entry which is preliminary data.</text>
</comment>
<dbReference type="EMBL" id="RZYA01000035">
    <property type="protein sequence ID" value="RVU15132.1"/>
    <property type="molecule type" value="Genomic_DNA"/>
</dbReference>